<name>A0A816FDF6_ADIRI</name>
<feature type="domain" description="Beta-galactosidase galactose-binding" evidence="3">
    <location>
        <begin position="192"/>
        <end position="277"/>
    </location>
</feature>
<evidence type="ECO:0000313" key="5">
    <source>
        <dbReference type="Proteomes" id="UP000663828"/>
    </source>
</evidence>
<gene>
    <name evidence="4" type="ORF">XAT740_LOCUS56687</name>
</gene>
<dbReference type="Gene3D" id="2.60.120.260">
    <property type="entry name" value="Galactose-binding domain-like"/>
    <property type="match status" value="2"/>
</dbReference>
<evidence type="ECO:0000259" key="3">
    <source>
        <dbReference type="Pfam" id="PF21467"/>
    </source>
</evidence>
<protein>
    <recommendedName>
        <fullName evidence="3">Beta-galactosidase galactose-binding domain-containing protein</fullName>
    </recommendedName>
</protein>
<organism evidence="4 5">
    <name type="scientific">Adineta ricciae</name>
    <name type="common">Rotifer</name>
    <dbReference type="NCBI Taxonomy" id="249248"/>
    <lineage>
        <taxon>Eukaryota</taxon>
        <taxon>Metazoa</taxon>
        <taxon>Spiralia</taxon>
        <taxon>Gnathifera</taxon>
        <taxon>Rotifera</taxon>
        <taxon>Eurotatoria</taxon>
        <taxon>Bdelloidea</taxon>
        <taxon>Adinetida</taxon>
        <taxon>Adinetidae</taxon>
        <taxon>Adineta</taxon>
    </lineage>
</organism>
<accession>A0A816FDF6</accession>
<feature type="non-terminal residue" evidence="4">
    <location>
        <position position="1"/>
    </location>
</feature>
<evidence type="ECO:0000256" key="2">
    <source>
        <dbReference type="ARBA" id="ARBA00023295"/>
    </source>
</evidence>
<evidence type="ECO:0000256" key="1">
    <source>
        <dbReference type="ARBA" id="ARBA00022801"/>
    </source>
</evidence>
<proteinExistence type="predicted"/>
<keyword evidence="1" id="KW-0378">Hydrolase</keyword>
<dbReference type="Pfam" id="PF21467">
    <property type="entry name" value="BetaGal_gal-bd"/>
    <property type="match status" value="1"/>
</dbReference>
<dbReference type="GO" id="GO:0004553">
    <property type="term" value="F:hydrolase activity, hydrolyzing O-glycosyl compounds"/>
    <property type="evidence" value="ECO:0007669"/>
    <property type="project" value="InterPro"/>
</dbReference>
<dbReference type="PANTHER" id="PTHR23421">
    <property type="entry name" value="BETA-GALACTOSIDASE RELATED"/>
    <property type="match status" value="1"/>
</dbReference>
<keyword evidence="2" id="KW-0326">Glycosidase</keyword>
<dbReference type="InterPro" id="IPR048913">
    <property type="entry name" value="BetaGal_gal-bd"/>
</dbReference>
<evidence type="ECO:0000313" key="4">
    <source>
        <dbReference type="EMBL" id="CAF1660110.1"/>
    </source>
</evidence>
<dbReference type="InterPro" id="IPR008979">
    <property type="entry name" value="Galactose-bd-like_sf"/>
</dbReference>
<dbReference type="SUPFAM" id="SSF49785">
    <property type="entry name" value="Galactose-binding domain-like"/>
    <property type="match status" value="1"/>
</dbReference>
<dbReference type="AlphaFoldDB" id="A0A816FDF6"/>
<sequence>PVVTGPLNWQIWSESLIKPSPPLIISPNPLEQLNITNDETVYMWYRRNVTLKQPSSNSIARVQTNVANALLFFMDGEYLGEFDDHTHSQGTAEGYVVLDLSRFHSNQQHLFEILSISFGLFSGVYPNTFQYKGIHGNIWLDDELLVDNKTETNFWSHQKGLLGEYLDIYTENGSSKVNWDSQWTKGINKPITWFQARFDLNNLSRQDMNANPILLDAQGLNRGHVYINGNDIGLYWLIQGICENNQPCCCQHAQTNCLKPTQRFYHIPPDWLKRENNLITIFEDSGAPSPGSVGLVQRIVTNS</sequence>
<dbReference type="InterPro" id="IPR001944">
    <property type="entry name" value="Glycoside_Hdrlase_35"/>
</dbReference>
<dbReference type="GO" id="GO:0005975">
    <property type="term" value="P:carbohydrate metabolic process"/>
    <property type="evidence" value="ECO:0007669"/>
    <property type="project" value="InterPro"/>
</dbReference>
<reference evidence="4" key="1">
    <citation type="submission" date="2021-02" db="EMBL/GenBank/DDBJ databases">
        <authorList>
            <person name="Nowell W R."/>
        </authorList>
    </citation>
    <scope>NUCLEOTIDE SEQUENCE</scope>
</reference>
<dbReference type="Proteomes" id="UP000663828">
    <property type="component" value="Unassembled WGS sequence"/>
</dbReference>
<comment type="caution">
    <text evidence="4">The sequence shown here is derived from an EMBL/GenBank/DDBJ whole genome shotgun (WGS) entry which is preliminary data.</text>
</comment>
<dbReference type="EMBL" id="CAJNOR010011267">
    <property type="protein sequence ID" value="CAF1660110.1"/>
    <property type="molecule type" value="Genomic_DNA"/>
</dbReference>
<keyword evidence="5" id="KW-1185">Reference proteome</keyword>